<dbReference type="RefSeq" id="WP_108950019.1">
    <property type="nucleotide sequence ID" value="NZ_CP022187.1"/>
</dbReference>
<sequence length="491" mass="51596">MIASAGLRPIPETVSSSSRTTRFALTLAAVLTLSGCMTVGPDYQQPQTAVPAKWSATGEVEAPDATVLAEWWRQYQDPVLDGLVADALAANLDLATARAQLREARARRTLAGAALGPSLTASGSASRSRTSSESSSGTTSDLFSTDFDASWEPDIFGGLKRGAEAAEGDLGASAESLRDTRVSLVAEVVLNYVELRTGERRLAVAAASVAARGETFDLTRWRRQAGLVSDLDAAQARTELESARANLPALRTAVTEAQNRLAVLLGRSPGELVSWLSEADIPQTVVSMAVGIPADTLRQRPDVRAAERRLAAQTARLGEAEAARYPSFSLSGSLGLSALSLDALGSTGSVTRSLLAGISAPIFDFGSIEANIEIQDALLEQARLAYQAAVLTALEDVENALVSVANAGERHTQLIQATASAREALQIAEHRYASGLTDFLNVLDSQRTLLSLEDQLASSTGELASAQIQLYKAVGGGWSPTDSAQDTRTAS</sequence>
<keyword evidence="2" id="KW-0472">Membrane</keyword>
<keyword evidence="2" id="KW-0812">Transmembrane</keyword>
<protein>
    <submittedName>
        <fullName evidence="5">RND transporter</fullName>
    </submittedName>
</protein>
<accession>A0A2U8GS78</accession>
<feature type="coiled-coil region" evidence="3">
    <location>
        <begin position="233"/>
        <end position="260"/>
    </location>
</feature>
<organism evidence="5 6">
    <name type="scientific">Parazoarcus communis</name>
    <dbReference type="NCBI Taxonomy" id="41977"/>
    <lineage>
        <taxon>Bacteria</taxon>
        <taxon>Pseudomonadati</taxon>
        <taxon>Pseudomonadota</taxon>
        <taxon>Betaproteobacteria</taxon>
        <taxon>Rhodocyclales</taxon>
        <taxon>Zoogloeaceae</taxon>
        <taxon>Parazoarcus</taxon>
    </lineage>
</organism>
<keyword evidence="2" id="KW-0564">Palmitate</keyword>
<dbReference type="InterPro" id="IPR010131">
    <property type="entry name" value="MdtP/NodT-like"/>
</dbReference>
<keyword evidence="2" id="KW-0449">Lipoprotein</keyword>
<proteinExistence type="inferred from homology"/>
<dbReference type="KEGG" id="acom:CEW83_14760"/>
<dbReference type="GO" id="GO:0015562">
    <property type="term" value="F:efflux transmembrane transporter activity"/>
    <property type="evidence" value="ECO:0007669"/>
    <property type="project" value="InterPro"/>
</dbReference>
<keyword evidence="6" id="KW-1185">Reference proteome</keyword>
<evidence type="ECO:0000256" key="1">
    <source>
        <dbReference type="ARBA" id="ARBA00007613"/>
    </source>
</evidence>
<name>A0A2U8GS78_9RHOO</name>
<dbReference type="InterPro" id="IPR003423">
    <property type="entry name" value="OMP_efflux"/>
</dbReference>
<reference evidence="5 6" key="1">
    <citation type="submission" date="2017-06" db="EMBL/GenBank/DDBJ databases">
        <title>Azoarcus.</title>
        <authorList>
            <person name="Woo J.-H."/>
            <person name="Kim H.-S."/>
        </authorList>
    </citation>
    <scope>NUCLEOTIDE SEQUENCE [LARGE SCALE GENOMIC DNA]</scope>
    <source>
        <strain evidence="5 6">TSPY31</strain>
    </source>
</reference>
<dbReference type="PANTHER" id="PTHR30203:SF31">
    <property type="entry name" value="RND EFFLUX SYSTEM, OUTER MEMBRANE LIPOPROTEIN, NODT"/>
    <property type="match status" value="1"/>
</dbReference>
<dbReference type="AlphaFoldDB" id="A0A2U8GS78"/>
<evidence type="ECO:0000313" key="5">
    <source>
        <dbReference type="EMBL" id="AWI76318.1"/>
    </source>
</evidence>
<keyword evidence="2" id="KW-1134">Transmembrane beta strand</keyword>
<dbReference type="Proteomes" id="UP000244930">
    <property type="component" value="Chromosome"/>
</dbReference>
<dbReference type="GO" id="GO:0005886">
    <property type="term" value="C:plasma membrane"/>
    <property type="evidence" value="ECO:0007669"/>
    <property type="project" value="UniProtKB-SubCell"/>
</dbReference>
<dbReference type="EMBL" id="CP022187">
    <property type="protein sequence ID" value="AWI76318.1"/>
    <property type="molecule type" value="Genomic_DNA"/>
</dbReference>
<comment type="similarity">
    <text evidence="1 2">Belongs to the outer membrane factor (OMF) (TC 1.B.17) family.</text>
</comment>
<dbReference type="Pfam" id="PF02321">
    <property type="entry name" value="OEP"/>
    <property type="match status" value="2"/>
</dbReference>
<evidence type="ECO:0000256" key="3">
    <source>
        <dbReference type="SAM" id="Coils"/>
    </source>
</evidence>
<dbReference type="PANTHER" id="PTHR30203">
    <property type="entry name" value="OUTER MEMBRANE CATION EFFLUX PROTEIN"/>
    <property type="match status" value="1"/>
</dbReference>
<dbReference type="Gene3D" id="2.20.200.10">
    <property type="entry name" value="Outer membrane efflux proteins (OEP)"/>
    <property type="match status" value="1"/>
</dbReference>
<dbReference type="SUPFAM" id="SSF56954">
    <property type="entry name" value="Outer membrane efflux proteins (OEP)"/>
    <property type="match status" value="1"/>
</dbReference>
<comment type="subcellular location">
    <subcellularLocation>
        <location evidence="2">Cell membrane</location>
        <topology evidence="2">Lipid-anchor</topology>
    </subcellularLocation>
</comment>
<evidence type="ECO:0000256" key="2">
    <source>
        <dbReference type="RuleBase" id="RU362097"/>
    </source>
</evidence>
<evidence type="ECO:0000256" key="4">
    <source>
        <dbReference type="SAM" id="MobiDB-lite"/>
    </source>
</evidence>
<evidence type="ECO:0000313" key="6">
    <source>
        <dbReference type="Proteomes" id="UP000244930"/>
    </source>
</evidence>
<feature type="region of interest" description="Disordered" evidence="4">
    <location>
        <begin position="119"/>
        <end position="144"/>
    </location>
</feature>
<dbReference type="NCBIfam" id="TIGR01845">
    <property type="entry name" value="outer_NodT"/>
    <property type="match status" value="1"/>
</dbReference>
<gene>
    <name evidence="5" type="ORF">CEW83_14760</name>
</gene>
<keyword evidence="3" id="KW-0175">Coiled coil</keyword>
<dbReference type="Gene3D" id="1.20.1600.10">
    <property type="entry name" value="Outer membrane efflux proteins (OEP)"/>
    <property type="match status" value="1"/>
</dbReference>